<evidence type="ECO:0000256" key="4">
    <source>
        <dbReference type="ARBA" id="ARBA00022989"/>
    </source>
</evidence>
<keyword evidence="5 6" id="KW-0472">Membrane</keyword>
<evidence type="ECO:0000256" key="2">
    <source>
        <dbReference type="ARBA" id="ARBA00022475"/>
    </source>
</evidence>
<evidence type="ECO:0000256" key="3">
    <source>
        <dbReference type="ARBA" id="ARBA00022692"/>
    </source>
</evidence>
<dbReference type="Pfam" id="PF13440">
    <property type="entry name" value="Polysacc_synt_3"/>
    <property type="match status" value="1"/>
</dbReference>
<evidence type="ECO:0000256" key="5">
    <source>
        <dbReference type="ARBA" id="ARBA00023136"/>
    </source>
</evidence>
<feature type="transmembrane region" description="Helical" evidence="6">
    <location>
        <begin position="292"/>
        <end position="314"/>
    </location>
</feature>
<gene>
    <name evidence="7" type="ORF">HD595_005288</name>
</gene>
<organism evidence="7 8">
    <name type="scientific">Nonomuraea roseoviolacea subsp. carminata</name>
    <dbReference type="NCBI Taxonomy" id="160689"/>
    <lineage>
        <taxon>Bacteria</taxon>
        <taxon>Bacillati</taxon>
        <taxon>Actinomycetota</taxon>
        <taxon>Actinomycetes</taxon>
        <taxon>Streptosporangiales</taxon>
        <taxon>Streptosporangiaceae</taxon>
        <taxon>Nonomuraea</taxon>
    </lineage>
</organism>
<evidence type="ECO:0000256" key="1">
    <source>
        <dbReference type="ARBA" id="ARBA00004651"/>
    </source>
</evidence>
<feature type="transmembrane region" description="Helical" evidence="6">
    <location>
        <begin position="176"/>
        <end position="197"/>
    </location>
</feature>
<dbReference type="InterPro" id="IPR050833">
    <property type="entry name" value="Poly_Biosynth_Transport"/>
</dbReference>
<name>A0ABT1K578_9ACTN</name>
<dbReference type="RefSeq" id="WP_253773498.1">
    <property type="nucleotide sequence ID" value="NZ_BAAAVE010000048.1"/>
</dbReference>
<protein>
    <submittedName>
        <fullName evidence="7">O-antigen/teichoic acid export membrane protein</fullName>
    </submittedName>
</protein>
<reference evidence="7 8" key="1">
    <citation type="submission" date="2022-06" db="EMBL/GenBank/DDBJ databases">
        <title>Sequencing the genomes of 1000 actinobacteria strains.</title>
        <authorList>
            <person name="Klenk H.-P."/>
        </authorList>
    </citation>
    <scope>NUCLEOTIDE SEQUENCE [LARGE SCALE GENOMIC DNA]</scope>
    <source>
        <strain evidence="7 8">DSM 44170</strain>
    </source>
</reference>
<evidence type="ECO:0000313" key="8">
    <source>
        <dbReference type="Proteomes" id="UP001320766"/>
    </source>
</evidence>
<feature type="transmembrane region" description="Helical" evidence="6">
    <location>
        <begin position="352"/>
        <end position="372"/>
    </location>
</feature>
<feature type="transmembrane region" description="Helical" evidence="6">
    <location>
        <begin position="116"/>
        <end position="139"/>
    </location>
</feature>
<keyword evidence="4 6" id="KW-1133">Transmembrane helix</keyword>
<dbReference type="EMBL" id="JAMZEC010000001">
    <property type="protein sequence ID" value="MCP2349166.1"/>
    <property type="molecule type" value="Genomic_DNA"/>
</dbReference>
<feature type="transmembrane region" description="Helical" evidence="6">
    <location>
        <begin position="48"/>
        <end position="67"/>
    </location>
</feature>
<accession>A0ABT1K578</accession>
<dbReference type="Proteomes" id="UP001320766">
    <property type="component" value="Unassembled WGS sequence"/>
</dbReference>
<feature type="transmembrane region" description="Helical" evidence="6">
    <location>
        <begin position="151"/>
        <end position="170"/>
    </location>
</feature>
<evidence type="ECO:0000256" key="6">
    <source>
        <dbReference type="SAM" id="Phobius"/>
    </source>
</evidence>
<keyword evidence="8" id="KW-1185">Reference proteome</keyword>
<feature type="transmembrane region" description="Helical" evidence="6">
    <location>
        <begin position="378"/>
        <end position="400"/>
    </location>
</feature>
<dbReference type="PANTHER" id="PTHR30250">
    <property type="entry name" value="PST FAMILY PREDICTED COLANIC ACID TRANSPORTER"/>
    <property type="match status" value="1"/>
</dbReference>
<comment type="subcellular location">
    <subcellularLocation>
        <location evidence="1">Cell membrane</location>
        <topology evidence="1">Multi-pass membrane protein</topology>
    </subcellularLocation>
</comment>
<dbReference type="PANTHER" id="PTHR30250:SF11">
    <property type="entry name" value="O-ANTIGEN TRANSPORTER-RELATED"/>
    <property type="match status" value="1"/>
</dbReference>
<evidence type="ECO:0000313" key="7">
    <source>
        <dbReference type="EMBL" id="MCP2349166.1"/>
    </source>
</evidence>
<keyword evidence="2" id="KW-1003">Cell membrane</keyword>
<feature type="transmembrane region" description="Helical" evidence="6">
    <location>
        <begin position="88"/>
        <end position="110"/>
    </location>
</feature>
<feature type="transmembrane region" description="Helical" evidence="6">
    <location>
        <begin position="218"/>
        <end position="238"/>
    </location>
</feature>
<comment type="caution">
    <text evidence="7">The sequence shown here is derived from an EMBL/GenBank/DDBJ whole genome shotgun (WGS) entry which is preliminary data.</text>
</comment>
<keyword evidence="3 6" id="KW-0812">Transmembrane</keyword>
<sequence>MAVRTLVRGASSAAVAFRTLATRAVRLAMETVTGVIIARVLQPEGRGVYAVVITVASAAIVVGHMSLEKSQITFWSDRSRQRPLATNGLILGLGLGALAALGALACVMVGGAPGGWALWALALSAIPFGAAAVNLNGILTLRARMDAVNRASLLAAAVWCLAVLALAVTGRLTVGSVLACWAVSIALPCAVLVPAGVRPFTLRPDSSLARRQLRLSSRYHLGWVAFNLLITVDVPLLGALDAPAAAGVYTVAVTILGLTRIPCETITQVVLPQQAACGVEDAKHVTARALRLILLVSFACVAGLALVAPVLIPLVYGESFAGSVAPLLVLAPGTAALMMVRPLEQHLVRVAHPLAMTVVSAGALTANVLLNLVTIPRWGAVGAAMASTLTYTALAAVQALRFSRATGMPLSAFVPRVADVRAMVACLPLKKVAVS</sequence>
<proteinExistence type="predicted"/>
<feature type="transmembrane region" description="Helical" evidence="6">
    <location>
        <begin position="320"/>
        <end position="340"/>
    </location>
</feature>